<name>A0ABQ6W1T7_9EURO</name>
<feature type="region of interest" description="Disordered" evidence="1">
    <location>
        <begin position="30"/>
        <end position="52"/>
    </location>
</feature>
<keyword evidence="3" id="KW-1185">Reference proteome</keyword>
<gene>
    <name evidence="2" type="ORF">BDV36DRAFT_275760</name>
</gene>
<sequence length="52" mass="5673">MVAYHPDPQKHKFGLIPTAHREATQLVVADADSLASGHDEPNPNLMDNNLVP</sequence>
<dbReference type="Proteomes" id="UP000325395">
    <property type="component" value="Unassembled WGS sequence"/>
</dbReference>
<proteinExistence type="predicted"/>
<protein>
    <submittedName>
        <fullName evidence="2">Uncharacterized protein</fullName>
    </submittedName>
</protein>
<accession>A0ABQ6W1T7</accession>
<reference evidence="2 3" key="1">
    <citation type="submission" date="2019-04" db="EMBL/GenBank/DDBJ databases">
        <authorList>
            <consortium name="DOE Joint Genome Institute"/>
            <person name="Mondo S."/>
            <person name="Kjaerbolling I."/>
            <person name="Vesth T."/>
            <person name="Frisvad J.C."/>
            <person name="Nybo J.L."/>
            <person name="Theobald S."/>
            <person name="Kildgaard S."/>
            <person name="Isbrandt T."/>
            <person name="Kuo A."/>
            <person name="Sato A."/>
            <person name="Lyhne E.K."/>
            <person name="Kogle M.E."/>
            <person name="Wiebenga A."/>
            <person name="Kun R.S."/>
            <person name="Lubbers R.J."/>
            <person name="Makela M.R."/>
            <person name="Barry K."/>
            <person name="Chovatia M."/>
            <person name="Clum A."/>
            <person name="Daum C."/>
            <person name="Haridas S."/>
            <person name="He G."/>
            <person name="LaButti K."/>
            <person name="Lipzen A."/>
            <person name="Riley R."/>
            <person name="Salamov A."/>
            <person name="Simmons B.A."/>
            <person name="Magnuson J.K."/>
            <person name="Henrissat B."/>
            <person name="Mortensen U.H."/>
            <person name="Larsen T.O."/>
            <person name="Devries R.P."/>
            <person name="Grigoriev I.V."/>
            <person name="Machida M."/>
            <person name="Baker S.E."/>
            <person name="Andersen M.R."/>
            <person name="Cantor M.N."/>
            <person name="Hua S.X."/>
        </authorList>
    </citation>
    <scope>NUCLEOTIDE SEQUENCE [LARGE SCALE GENOMIC DNA]</scope>
    <source>
        <strain evidence="2 3">CBS 117616</strain>
    </source>
</reference>
<organism evidence="2 3">
    <name type="scientific">Aspergillus pseudocaelatus</name>
    <dbReference type="NCBI Taxonomy" id="1825620"/>
    <lineage>
        <taxon>Eukaryota</taxon>
        <taxon>Fungi</taxon>
        <taxon>Dikarya</taxon>
        <taxon>Ascomycota</taxon>
        <taxon>Pezizomycotina</taxon>
        <taxon>Eurotiomycetes</taxon>
        <taxon>Eurotiomycetidae</taxon>
        <taxon>Eurotiales</taxon>
        <taxon>Aspergillaceae</taxon>
        <taxon>Aspergillus</taxon>
        <taxon>Aspergillus subgen. Circumdati</taxon>
    </lineage>
</organism>
<dbReference type="EMBL" id="ML735892">
    <property type="protein sequence ID" value="KAE8411102.1"/>
    <property type="molecule type" value="Genomic_DNA"/>
</dbReference>
<evidence type="ECO:0000256" key="1">
    <source>
        <dbReference type="SAM" id="MobiDB-lite"/>
    </source>
</evidence>
<evidence type="ECO:0000313" key="2">
    <source>
        <dbReference type="EMBL" id="KAE8411102.1"/>
    </source>
</evidence>
<evidence type="ECO:0000313" key="3">
    <source>
        <dbReference type="Proteomes" id="UP000325395"/>
    </source>
</evidence>